<dbReference type="SUPFAM" id="SSF51735">
    <property type="entry name" value="NAD(P)-binding Rossmann-fold domains"/>
    <property type="match status" value="1"/>
</dbReference>
<keyword evidence="5" id="KW-1185">Reference proteome</keyword>
<name>A0AAJ8M5G7_9TREE</name>
<sequence>MTAQKVLITGLNGFTAPHVAVQFLNNGWTVRGTVRSTTKKEAVLKLPTLAKWANQGKLEVVIVEDFLTSDWTEALKGVDAVVLVATPFDMTLTTYEAFARPAIEGTKRVLEAAAKASSIKAIGYVSSATTLMDYFHPLSSYGGRVVTKDDWLSWTEEDASKEGFASPQWYCISKKCTELAARETKEKTGAAWALSTYVPPGIYGPVEQVDDVKAFTTQFGSDLSTTSLYTALCSGEDTPLPYDANAQYVDVRDLAAAIYSGITKQATGRYITAGDQITWQKFVNIARKLRPDLSKFIPKGNLRGAEAVPEGAYTYDTSSSQVELGINYRSLEDTVRDTIARFEELGVYKAK</sequence>
<dbReference type="PANTHER" id="PTHR10366:SF579">
    <property type="entry name" value="3-BETA HYDROXYSTEROID DEHYDROGENASE_ISOMERASE FAMILY PROTEIN (AFU_ORTHOLOGUE AFUA_3G02250)"/>
    <property type="match status" value="1"/>
</dbReference>
<dbReference type="GeneID" id="30208114"/>
<evidence type="ECO:0000259" key="3">
    <source>
        <dbReference type="Pfam" id="PF01370"/>
    </source>
</evidence>
<dbReference type="InterPro" id="IPR050425">
    <property type="entry name" value="NAD(P)_dehydrat-like"/>
</dbReference>
<evidence type="ECO:0000313" key="4">
    <source>
        <dbReference type="EMBL" id="WVW78389.1"/>
    </source>
</evidence>
<dbReference type="AlphaFoldDB" id="A0AAJ8M5G7"/>
<dbReference type="RefSeq" id="XP_065725137.1">
    <property type="nucleotide sequence ID" value="XM_065869065.1"/>
</dbReference>
<reference evidence="4" key="1">
    <citation type="submission" date="2013-07" db="EMBL/GenBank/DDBJ databases">
        <authorList>
            <consortium name="The Broad Institute Genome Sequencing Platform"/>
            <person name="Cuomo C."/>
            <person name="Litvintseva A."/>
            <person name="Chen Y."/>
            <person name="Heitman J."/>
            <person name="Sun S."/>
            <person name="Springer D."/>
            <person name="Dromer F."/>
            <person name="Young S.K."/>
            <person name="Zeng Q."/>
            <person name="Gargeya S."/>
            <person name="Fitzgerald M."/>
            <person name="Abouelleil A."/>
            <person name="Alvarado L."/>
            <person name="Berlin A.M."/>
            <person name="Chapman S.B."/>
            <person name="Dewar J."/>
            <person name="Goldberg J."/>
            <person name="Griggs A."/>
            <person name="Gujja S."/>
            <person name="Hansen M."/>
            <person name="Howarth C."/>
            <person name="Imamovic A."/>
            <person name="Larimer J."/>
            <person name="McCowan C."/>
            <person name="Murphy C."/>
            <person name="Pearson M."/>
            <person name="Priest M."/>
            <person name="Roberts A."/>
            <person name="Saif S."/>
            <person name="Shea T."/>
            <person name="Sykes S."/>
            <person name="Wortman J."/>
            <person name="Nusbaum C."/>
            <person name="Birren B."/>
        </authorList>
    </citation>
    <scope>NUCLEOTIDE SEQUENCE</scope>
    <source>
        <strain evidence="4">CBS 10118</strain>
    </source>
</reference>
<dbReference type="InterPro" id="IPR036291">
    <property type="entry name" value="NAD(P)-bd_dom_sf"/>
</dbReference>
<evidence type="ECO:0000256" key="2">
    <source>
        <dbReference type="ARBA" id="ARBA00023445"/>
    </source>
</evidence>
<dbReference type="EMBL" id="CP144541">
    <property type="protein sequence ID" value="WVW78389.1"/>
    <property type="molecule type" value="Genomic_DNA"/>
</dbReference>
<evidence type="ECO:0000313" key="5">
    <source>
        <dbReference type="Proteomes" id="UP000092730"/>
    </source>
</evidence>
<accession>A0AAJ8M5G7</accession>
<dbReference type="InterPro" id="IPR001509">
    <property type="entry name" value="Epimerase_deHydtase"/>
</dbReference>
<dbReference type="KEGG" id="kbi:30208114"/>
<dbReference type="GO" id="GO:0016616">
    <property type="term" value="F:oxidoreductase activity, acting on the CH-OH group of donors, NAD or NADP as acceptor"/>
    <property type="evidence" value="ECO:0007669"/>
    <property type="project" value="TreeGrafter"/>
</dbReference>
<comment type="similarity">
    <text evidence="2">Belongs to the NAD(P)-dependent epimerase/dehydratase family. Dihydroflavonol-4-reductase subfamily.</text>
</comment>
<feature type="domain" description="NAD-dependent epimerase/dehydratase" evidence="3">
    <location>
        <begin position="6"/>
        <end position="264"/>
    </location>
</feature>
<dbReference type="PANTHER" id="PTHR10366">
    <property type="entry name" value="NAD DEPENDENT EPIMERASE/DEHYDRATASE"/>
    <property type="match status" value="1"/>
</dbReference>
<gene>
    <name evidence="4" type="ORF">I302_100343</name>
</gene>
<organism evidence="4 5">
    <name type="scientific">Kwoniella bestiolae CBS 10118</name>
    <dbReference type="NCBI Taxonomy" id="1296100"/>
    <lineage>
        <taxon>Eukaryota</taxon>
        <taxon>Fungi</taxon>
        <taxon>Dikarya</taxon>
        <taxon>Basidiomycota</taxon>
        <taxon>Agaricomycotina</taxon>
        <taxon>Tremellomycetes</taxon>
        <taxon>Tremellales</taxon>
        <taxon>Cryptococcaceae</taxon>
        <taxon>Kwoniella</taxon>
    </lineage>
</organism>
<dbReference type="Gene3D" id="3.40.50.720">
    <property type="entry name" value="NAD(P)-binding Rossmann-like Domain"/>
    <property type="match status" value="1"/>
</dbReference>
<proteinExistence type="inferred from homology"/>
<dbReference type="Pfam" id="PF01370">
    <property type="entry name" value="Epimerase"/>
    <property type="match status" value="1"/>
</dbReference>
<reference evidence="4" key="2">
    <citation type="submission" date="2024-02" db="EMBL/GenBank/DDBJ databases">
        <title>Comparative genomics of Cryptococcus and Kwoniella reveals pathogenesis evolution and contrasting modes of karyotype evolution via chromosome fusion or intercentromeric recombination.</title>
        <authorList>
            <person name="Coelho M.A."/>
            <person name="David-Palma M."/>
            <person name="Shea T."/>
            <person name="Bowers K."/>
            <person name="McGinley-Smith S."/>
            <person name="Mohammad A.W."/>
            <person name="Gnirke A."/>
            <person name="Yurkov A.M."/>
            <person name="Nowrousian M."/>
            <person name="Sun S."/>
            <person name="Cuomo C.A."/>
            <person name="Heitman J."/>
        </authorList>
    </citation>
    <scope>NUCLEOTIDE SEQUENCE</scope>
    <source>
        <strain evidence="4">CBS 10118</strain>
    </source>
</reference>
<dbReference type="Proteomes" id="UP000092730">
    <property type="component" value="Chromosome 1"/>
</dbReference>
<evidence type="ECO:0000256" key="1">
    <source>
        <dbReference type="ARBA" id="ARBA00023002"/>
    </source>
</evidence>
<protein>
    <recommendedName>
        <fullName evidence="3">NAD-dependent epimerase/dehydratase domain-containing protein</fullName>
    </recommendedName>
</protein>
<keyword evidence="1" id="KW-0560">Oxidoreductase</keyword>